<name>A0A1H6IG14_9EURY</name>
<keyword evidence="2" id="KW-0347">Helicase</keyword>
<dbReference type="RefSeq" id="WP_092815986.1">
    <property type="nucleotide sequence ID" value="NZ_FNWU01000002.1"/>
</dbReference>
<evidence type="ECO:0000313" key="3">
    <source>
        <dbReference type="Proteomes" id="UP000199215"/>
    </source>
</evidence>
<dbReference type="Proteomes" id="UP000199215">
    <property type="component" value="Unassembled WGS sequence"/>
</dbReference>
<dbReference type="InterPro" id="IPR027417">
    <property type="entry name" value="P-loop_NTPase"/>
</dbReference>
<dbReference type="SUPFAM" id="SSF52540">
    <property type="entry name" value="P-loop containing nucleoside triphosphate hydrolases"/>
    <property type="match status" value="1"/>
</dbReference>
<dbReference type="OrthoDB" id="291190at2157"/>
<keyword evidence="3" id="KW-1185">Reference proteome</keyword>
<gene>
    <name evidence="2" type="ORF">SAMN05192561_102122</name>
</gene>
<protein>
    <submittedName>
        <fullName evidence="2">ATP-dependent helicase/nuclease subunit B</fullName>
    </submittedName>
</protein>
<evidence type="ECO:0000256" key="1">
    <source>
        <dbReference type="SAM" id="MobiDB-lite"/>
    </source>
</evidence>
<dbReference type="AlphaFoldDB" id="A0A1H6IG14"/>
<reference evidence="2 3" key="1">
    <citation type="submission" date="2016-10" db="EMBL/GenBank/DDBJ databases">
        <authorList>
            <person name="de Groot N.N."/>
        </authorList>
    </citation>
    <scope>NUCLEOTIDE SEQUENCE [LARGE SCALE GENOMIC DNA]</scope>
    <source>
        <strain evidence="2 3">IBRC-M10418</strain>
    </source>
</reference>
<dbReference type="GO" id="GO:0004386">
    <property type="term" value="F:helicase activity"/>
    <property type="evidence" value="ECO:0007669"/>
    <property type="project" value="UniProtKB-KW"/>
</dbReference>
<sequence length="436" mass="47690">MTSADRLALADPLPGADVPAVELVTTTRRAEARSAMATVAALRGAGVGVRDVAVVARDLDEYEEPLYRAAVQYGATPVFWTQLRVTRTTPFALLEAVCKVLAATDLDAEALCRPLEHGWCPPDISHPASAADSDEIRADSSTAWPLDPRTIRNGLVALPADRRTIDEWAETLSETPSVDDRIRTYVEWMRSRPAPSPDAVGAVFGDVVDAYERAGLPATKARDSPALIETERDARAVVRLEALVRQLPYKYADRIAEGTLTQSWDDVADLARLIATQRPGRREHSNARAVDVLEANDVWLLDVPYVVVVGLVDGEWPRTSESPIPPELQEAVLAGAEGTSTLAPRTAWTDGRDRDQFDDACRAAGRGLVLTRHTETMDGDPRRRSPLLDQLDPTAVDDDALHRLVSPDRRLPEPLREIVEDRGATAEGRREDGGDR</sequence>
<dbReference type="EMBL" id="FNWU01000002">
    <property type="protein sequence ID" value="SEH46132.1"/>
    <property type="molecule type" value="Genomic_DNA"/>
</dbReference>
<proteinExistence type="predicted"/>
<keyword evidence="2" id="KW-0378">Hydrolase</keyword>
<keyword evidence="2" id="KW-0067">ATP-binding</keyword>
<feature type="region of interest" description="Disordered" evidence="1">
    <location>
        <begin position="407"/>
        <end position="436"/>
    </location>
</feature>
<evidence type="ECO:0000313" key="2">
    <source>
        <dbReference type="EMBL" id="SEH46132.1"/>
    </source>
</evidence>
<keyword evidence="2" id="KW-0547">Nucleotide-binding</keyword>
<dbReference type="STRING" id="1267564.SAMN05192561_102122"/>
<organism evidence="2 3">
    <name type="scientific">Halopenitus malekzadehii</name>
    <dbReference type="NCBI Taxonomy" id="1267564"/>
    <lineage>
        <taxon>Archaea</taxon>
        <taxon>Methanobacteriati</taxon>
        <taxon>Methanobacteriota</taxon>
        <taxon>Stenosarchaea group</taxon>
        <taxon>Halobacteria</taxon>
        <taxon>Halobacteriales</taxon>
        <taxon>Haloferacaceae</taxon>
        <taxon>Halopenitus</taxon>
    </lineage>
</organism>
<accession>A0A1H6IG14</accession>